<feature type="domain" description="VOC" evidence="4">
    <location>
        <begin position="4"/>
        <end position="133"/>
    </location>
</feature>
<evidence type="ECO:0000256" key="1">
    <source>
        <dbReference type="ARBA" id="ARBA00011051"/>
    </source>
</evidence>
<dbReference type="InterPro" id="IPR004360">
    <property type="entry name" value="Glyas_Fos-R_dOase_dom"/>
</dbReference>
<evidence type="ECO:0000256" key="2">
    <source>
        <dbReference type="ARBA" id="ARBA00021572"/>
    </source>
</evidence>
<evidence type="ECO:0000259" key="4">
    <source>
        <dbReference type="PROSITE" id="PS51819"/>
    </source>
</evidence>
<comment type="caution">
    <text evidence="5">The sequence shown here is derived from an EMBL/GenBank/DDBJ whole genome shotgun (WGS) entry which is preliminary data.</text>
</comment>
<protein>
    <recommendedName>
        <fullName evidence="2">Bleomycin resistance protein</fullName>
    </recommendedName>
</protein>
<comment type="similarity">
    <text evidence="1">Belongs to the bleomycin resistance protein family.</text>
</comment>
<sequence length="144" mass="16930">MEEYWNPMVPELSVSNFEVSLAFYVDVLGFSVRIKRENPDFVYLEQEQVQIMLEQITDEGWVTGELIAPLGRGVNFQIELKDLEPLIQRLQHFKVKLFRELKETWYDIGEKLSGERELLVQDPDGYLLRFTQHLGEKPKDIGEL</sequence>
<evidence type="ECO:0000256" key="3">
    <source>
        <dbReference type="ARBA" id="ARBA00023251"/>
    </source>
</evidence>
<accession>E3BQ17</accession>
<dbReference type="SUPFAM" id="SSF54593">
    <property type="entry name" value="Glyoxalase/Bleomycin resistance protein/Dihydroxybiphenyl dioxygenase"/>
    <property type="match status" value="1"/>
</dbReference>
<dbReference type="Pfam" id="PF00903">
    <property type="entry name" value="Glyoxalase"/>
    <property type="match status" value="1"/>
</dbReference>
<dbReference type="EMBL" id="AEIU01000112">
    <property type="protein sequence ID" value="EFP94822.1"/>
    <property type="molecule type" value="Genomic_DNA"/>
</dbReference>
<dbReference type="Proteomes" id="UP000002943">
    <property type="component" value="Unassembled WGS sequence"/>
</dbReference>
<name>E3BQ17_9VIBR</name>
<dbReference type="InterPro" id="IPR029068">
    <property type="entry name" value="Glyas_Bleomycin-R_OHBP_Dase"/>
</dbReference>
<keyword evidence="3" id="KW-0046">Antibiotic resistance</keyword>
<evidence type="ECO:0000313" key="5">
    <source>
        <dbReference type="EMBL" id="EFP94822.1"/>
    </source>
</evidence>
<dbReference type="STRING" id="796620.VIBC2010_16779"/>
<dbReference type="OrthoDB" id="284897at2"/>
<dbReference type="eggNOG" id="COG0346">
    <property type="taxonomic scope" value="Bacteria"/>
</dbReference>
<dbReference type="CDD" id="cd08349">
    <property type="entry name" value="BLMA_like"/>
    <property type="match status" value="1"/>
</dbReference>
<organism evidence="5 6">
    <name type="scientific">Vibrio caribbeanicus ATCC BAA-2122</name>
    <dbReference type="NCBI Taxonomy" id="796620"/>
    <lineage>
        <taxon>Bacteria</taxon>
        <taxon>Pseudomonadati</taxon>
        <taxon>Pseudomonadota</taxon>
        <taxon>Gammaproteobacteria</taxon>
        <taxon>Vibrionales</taxon>
        <taxon>Vibrionaceae</taxon>
        <taxon>Vibrio</taxon>
    </lineage>
</organism>
<dbReference type="InterPro" id="IPR000335">
    <property type="entry name" value="Bleomycin-R"/>
</dbReference>
<keyword evidence="6" id="KW-1185">Reference proteome</keyword>
<gene>
    <name evidence="5" type="ORF">VIBC2010_16779</name>
</gene>
<dbReference type="GO" id="GO:0046677">
    <property type="term" value="P:response to antibiotic"/>
    <property type="evidence" value="ECO:0007669"/>
    <property type="project" value="UniProtKB-KW"/>
</dbReference>
<dbReference type="AlphaFoldDB" id="E3BQ17"/>
<dbReference type="InterPro" id="IPR037523">
    <property type="entry name" value="VOC_core"/>
</dbReference>
<evidence type="ECO:0000313" key="6">
    <source>
        <dbReference type="Proteomes" id="UP000002943"/>
    </source>
</evidence>
<proteinExistence type="inferred from homology"/>
<dbReference type="Gene3D" id="3.10.180.10">
    <property type="entry name" value="2,3-Dihydroxybiphenyl 1,2-Dioxygenase, domain 1"/>
    <property type="match status" value="1"/>
</dbReference>
<reference evidence="5 6" key="1">
    <citation type="journal article" date="2012" name="Int. J. Syst. Evol. Microbiol.">
        <title>Vibrio caribbeanicus sp. nov., isolated from the marine sponge Scleritoderma cyanea.</title>
        <authorList>
            <person name="Hoffmann M."/>
            <person name="Monday S.R."/>
            <person name="Allard M.W."/>
            <person name="Strain E.A."/>
            <person name="Whittaker P."/>
            <person name="Naum M."/>
            <person name="McCarthy P.J."/>
            <person name="Lopez J.V."/>
            <person name="Fischer M."/>
            <person name="Brown E.W."/>
        </authorList>
    </citation>
    <scope>NUCLEOTIDE SEQUENCE [LARGE SCALE GENOMIC DNA]</scope>
    <source>
        <strain evidence="5 6">ATCC BAA-2122</strain>
    </source>
</reference>
<dbReference type="RefSeq" id="WP_009603279.1">
    <property type="nucleotide sequence ID" value="NZ_AEIU01000112.1"/>
</dbReference>
<dbReference type="PROSITE" id="PS51819">
    <property type="entry name" value="VOC"/>
    <property type="match status" value="1"/>
</dbReference>